<reference evidence="3" key="1">
    <citation type="submission" date="2017-09" db="EMBL/GenBank/DDBJ databases">
        <title>Depth-based differentiation of microbial function through sediment-hosted aquifers and enrichment of novel symbionts in the deep terrestrial subsurface.</title>
        <authorList>
            <person name="Probst A.J."/>
            <person name="Ladd B."/>
            <person name="Jarett J.K."/>
            <person name="Geller-Mcgrath D.E."/>
            <person name="Sieber C.M.K."/>
            <person name="Emerson J.B."/>
            <person name="Anantharaman K."/>
            <person name="Thomas B.C."/>
            <person name="Malmstrom R."/>
            <person name="Stieglmeier M."/>
            <person name="Klingl A."/>
            <person name="Woyke T."/>
            <person name="Ryan C.M."/>
            <person name="Banfield J.F."/>
        </authorList>
    </citation>
    <scope>NUCLEOTIDE SEQUENCE [LARGE SCALE GENOMIC DNA]</scope>
</reference>
<evidence type="ECO:0000313" key="3">
    <source>
        <dbReference type="Proteomes" id="UP000230731"/>
    </source>
</evidence>
<dbReference type="InterPro" id="IPR009577">
    <property type="entry name" value="Sm_multidrug_ex"/>
</dbReference>
<keyword evidence="1" id="KW-0472">Membrane</keyword>
<dbReference type="EMBL" id="PEZP01000039">
    <property type="protein sequence ID" value="PIT97970.1"/>
    <property type="molecule type" value="Genomic_DNA"/>
</dbReference>
<comment type="caution">
    <text evidence="2">The sequence shown here is derived from an EMBL/GenBank/DDBJ whole genome shotgun (WGS) entry which is preliminary data.</text>
</comment>
<organism evidence="2 3">
    <name type="scientific">Candidatus Andersenbacteria bacterium CG10_big_fil_rev_8_21_14_0_10_54_11</name>
    <dbReference type="NCBI Taxonomy" id="1974485"/>
    <lineage>
        <taxon>Bacteria</taxon>
        <taxon>Candidatus Anderseniibacteriota</taxon>
    </lineage>
</organism>
<accession>A0A2M6WYY6</accession>
<keyword evidence="1" id="KW-1133">Transmembrane helix</keyword>
<dbReference type="PANTHER" id="PTHR36007:SF2">
    <property type="entry name" value="TRANSPORT PROTEIN-RELATED"/>
    <property type="match status" value="1"/>
</dbReference>
<evidence type="ECO:0000313" key="2">
    <source>
        <dbReference type="EMBL" id="PIT97970.1"/>
    </source>
</evidence>
<protein>
    <submittedName>
        <fullName evidence="2">Ligand-binding protein SH3</fullName>
    </submittedName>
</protein>
<feature type="transmembrane region" description="Helical" evidence="1">
    <location>
        <begin position="49"/>
        <end position="69"/>
    </location>
</feature>
<name>A0A2M6WYY6_9BACT</name>
<evidence type="ECO:0000256" key="1">
    <source>
        <dbReference type="SAM" id="Phobius"/>
    </source>
</evidence>
<dbReference type="PANTHER" id="PTHR36007">
    <property type="entry name" value="TRANSPORT PROTEIN-RELATED"/>
    <property type="match status" value="1"/>
</dbReference>
<feature type="transmembrane region" description="Helical" evidence="1">
    <location>
        <begin position="105"/>
        <end position="132"/>
    </location>
</feature>
<dbReference type="Proteomes" id="UP000230731">
    <property type="component" value="Unassembled WGS sequence"/>
</dbReference>
<keyword evidence="1" id="KW-0812">Transmembrane</keyword>
<dbReference type="AlphaFoldDB" id="A0A2M6WYY6"/>
<proteinExistence type="predicted"/>
<dbReference type="Pfam" id="PF06695">
    <property type="entry name" value="Sm_multidrug_ex"/>
    <property type="match status" value="1"/>
</dbReference>
<sequence>MSALVHSLAATVSGVPPQLATVMLAALPVLELRGALPVALELYRLPVWQAVLFSVTGNLLPVYFLLTFLERASVWLRPRSALADRVLTWLFVHTRLRLAAKVDRYGVWALALFVAVPLPVTGAWTGSIAAFVFGLPKRASMLSISAGVLFAAAVVTGVVHGLTGLAAVWAGRL</sequence>
<gene>
    <name evidence="2" type="ORF">COT71_03445</name>
</gene>
<feature type="transmembrane region" description="Helical" evidence="1">
    <location>
        <begin position="144"/>
        <end position="170"/>
    </location>
</feature>